<gene>
    <name evidence="8" type="ORF">FH972_007247</name>
</gene>
<dbReference type="Proteomes" id="UP000327013">
    <property type="component" value="Chromosome 3"/>
</dbReference>
<dbReference type="InterPro" id="IPR033690">
    <property type="entry name" value="Adenylat_kinase_CS"/>
</dbReference>
<keyword evidence="5 7" id="KW-0418">Kinase</keyword>
<dbReference type="PANTHER" id="PTHR23359">
    <property type="entry name" value="NUCLEOTIDE KINASE"/>
    <property type="match status" value="1"/>
</dbReference>
<dbReference type="EC" id="2.7.4.3" evidence="2"/>
<evidence type="ECO:0000256" key="3">
    <source>
        <dbReference type="ARBA" id="ARBA00022679"/>
    </source>
</evidence>
<evidence type="ECO:0000256" key="6">
    <source>
        <dbReference type="ARBA" id="ARBA00031517"/>
    </source>
</evidence>
<evidence type="ECO:0000256" key="5">
    <source>
        <dbReference type="ARBA" id="ARBA00022777"/>
    </source>
</evidence>
<dbReference type="AlphaFoldDB" id="A0A5N6QUZ3"/>
<protein>
    <recommendedName>
        <fullName evidence="2">adenylate kinase</fullName>
        <ecNumber evidence="2">2.7.4.3</ecNumber>
    </recommendedName>
    <alternativeName>
        <fullName evidence="6">ATP:AMP phosphotransferase</fullName>
    </alternativeName>
</protein>
<dbReference type="Gene3D" id="3.40.50.300">
    <property type="entry name" value="P-loop containing nucleotide triphosphate hydrolases"/>
    <property type="match status" value="1"/>
</dbReference>
<dbReference type="OrthoDB" id="439792at2759"/>
<dbReference type="PRINTS" id="PR00094">
    <property type="entry name" value="ADENYLTKNASE"/>
</dbReference>
<evidence type="ECO:0000313" key="9">
    <source>
        <dbReference type="Proteomes" id="UP000327013"/>
    </source>
</evidence>
<keyword evidence="3 7" id="KW-0808">Transferase</keyword>
<dbReference type="EMBL" id="CM017323">
    <property type="protein sequence ID" value="KAE8021349.1"/>
    <property type="molecule type" value="Genomic_DNA"/>
</dbReference>
<evidence type="ECO:0000256" key="4">
    <source>
        <dbReference type="ARBA" id="ARBA00022741"/>
    </source>
</evidence>
<evidence type="ECO:0000256" key="2">
    <source>
        <dbReference type="ARBA" id="ARBA00012955"/>
    </source>
</evidence>
<accession>A0A5N6QUZ3</accession>
<dbReference type="GO" id="GO:0005524">
    <property type="term" value="F:ATP binding"/>
    <property type="evidence" value="ECO:0007669"/>
    <property type="project" value="InterPro"/>
</dbReference>
<reference evidence="8 9" key="1">
    <citation type="submission" date="2019-06" db="EMBL/GenBank/DDBJ databases">
        <title>A chromosomal-level reference genome of Carpinus fangiana (Coryloideae, Betulaceae).</title>
        <authorList>
            <person name="Yang X."/>
            <person name="Wang Z."/>
            <person name="Zhang L."/>
            <person name="Hao G."/>
            <person name="Liu J."/>
            <person name="Yang Y."/>
        </authorList>
    </citation>
    <scope>NUCLEOTIDE SEQUENCE [LARGE SCALE GENOMIC DNA]</scope>
    <source>
        <strain evidence="8">Cfa_2016G</strain>
        <tissue evidence="8">Leaf</tissue>
    </source>
</reference>
<dbReference type="InterPro" id="IPR027417">
    <property type="entry name" value="P-loop_NTPase"/>
</dbReference>
<dbReference type="Pfam" id="PF00406">
    <property type="entry name" value="ADK"/>
    <property type="match status" value="1"/>
</dbReference>
<sequence>MSGLSRLRPLAAQLLTLRRLSSRAYGSAAAQLQYDSDYYDEEEQQLQQHGLVETEGSVPGRGVKWVLIGHRGVQRLVYAERLSKLLEVPHISMGSLVRQELHPSSSIYKQIANAVNEGKLVPEEIILTLLSRRLEEGYCRGETGFILDGIPRTRMQAEILDQIADIDLVVNFKCTEDHLVKNNLGAGNFSPCCEYLSMSNAGCNLNLMFQNKQLKTSPADIGGPWKEKFHIYSEQSKPLEDYYRKQQKLLDFHVASAPGETWQGLLAALHLQHINAVSSSQKLTA</sequence>
<proteinExistence type="inferred from homology"/>
<organism evidence="8 9">
    <name type="scientific">Carpinus fangiana</name>
    <dbReference type="NCBI Taxonomy" id="176857"/>
    <lineage>
        <taxon>Eukaryota</taxon>
        <taxon>Viridiplantae</taxon>
        <taxon>Streptophyta</taxon>
        <taxon>Embryophyta</taxon>
        <taxon>Tracheophyta</taxon>
        <taxon>Spermatophyta</taxon>
        <taxon>Magnoliopsida</taxon>
        <taxon>eudicotyledons</taxon>
        <taxon>Gunneridae</taxon>
        <taxon>Pentapetalae</taxon>
        <taxon>rosids</taxon>
        <taxon>fabids</taxon>
        <taxon>Fagales</taxon>
        <taxon>Betulaceae</taxon>
        <taxon>Carpinus</taxon>
    </lineage>
</organism>
<evidence type="ECO:0000313" key="8">
    <source>
        <dbReference type="EMBL" id="KAE8021349.1"/>
    </source>
</evidence>
<dbReference type="GO" id="GO:0004017">
    <property type="term" value="F:AMP kinase activity"/>
    <property type="evidence" value="ECO:0007669"/>
    <property type="project" value="UniProtKB-EC"/>
</dbReference>
<dbReference type="SUPFAM" id="SSF52540">
    <property type="entry name" value="P-loop containing nucleoside triphosphate hydrolases"/>
    <property type="match status" value="1"/>
</dbReference>
<keyword evidence="9" id="KW-1185">Reference proteome</keyword>
<comment type="similarity">
    <text evidence="1 7">Belongs to the adenylate kinase family.</text>
</comment>
<name>A0A5N6QUZ3_9ROSI</name>
<dbReference type="InterPro" id="IPR000850">
    <property type="entry name" value="Adenylat/UMP-CMP_kin"/>
</dbReference>
<evidence type="ECO:0000256" key="1">
    <source>
        <dbReference type="ARBA" id="ARBA00007220"/>
    </source>
</evidence>
<dbReference type="PROSITE" id="PS00113">
    <property type="entry name" value="ADENYLATE_KINASE"/>
    <property type="match status" value="1"/>
</dbReference>
<evidence type="ECO:0000256" key="7">
    <source>
        <dbReference type="RuleBase" id="RU003330"/>
    </source>
</evidence>
<dbReference type="CDD" id="cd01428">
    <property type="entry name" value="ADK"/>
    <property type="match status" value="1"/>
</dbReference>
<keyword evidence="4" id="KW-0547">Nucleotide-binding</keyword>